<feature type="compositionally biased region" description="Polar residues" evidence="1">
    <location>
        <begin position="299"/>
        <end position="311"/>
    </location>
</feature>
<feature type="compositionally biased region" description="Polar residues" evidence="1">
    <location>
        <begin position="30"/>
        <end position="49"/>
    </location>
</feature>
<keyword evidence="3" id="KW-1185">Reference proteome</keyword>
<feature type="compositionally biased region" description="Basic and acidic residues" evidence="1">
    <location>
        <begin position="315"/>
        <end position="333"/>
    </location>
</feature>
<evidence type="ECO:0000313" key="3">
    <source>
        <dbReference type="Proteomes" id="UP000295703"/>
    </source>
</evidence>
<name>A0A4R8QUU4_COLTR</name>
<protein>
    <submittedName>
        <fullName evidence="2">Uncharacterized protein</fullName>
    </submittedName>
</protein>
<evidence type="ECO:0000256" key="1">
    <source>
        <dbReference type="SAM" id="MobiDB-lite"/>
    </source>
</evidence>
<accession>A0A4R8QUU4</accession>
<feature type="region of interest" description="Disordered" evidence="1">
    <location>
        <begin position="1"/>
        <end position="79"/>
    </location>
</feature>
<gene>
    <name evidence="2" type="ORF">CTRI78_v008419</name>
</gene>
<dbReference type="EMBL" id="RYZW01000101">
    <property type="protein sequence ID" value="TDZ47711.1"/>
    <property type="molecule type" value="Genomic_DNA"/>
</dbReference>
<feature type="compositionally biased region" description="Polar residues" evidence="1">
    <location>
        <begin position="12"/>
        <end position="21"/>
    </location>
</feature>
<dbReference type="Proteomes" id="UP000295703">
    <property type="component" value="Unassembled WGS sequence"/>
</dbReference>
<evidence type="ECO:0000313" key="2">
    <source>
        <dbReference type="EMBL" id="TDZ47711.1"/>
    </source>
</evidence>
<proteinExistence type="predicted"/>
<comment type="caution">
    <text evidence="2">The sequence shown here is derived from an EMBL/GenBank/DDBJ whole genome shotgun (WGS) entry which is preliminary data.</text>
</comment>
<feature type="region of interest" description="Disordered" evidence="1">
    <location>
        <begin position="261"/>
        <end position="333"/>
    </location>
</feature>
<organism evidence="2 3">
    <name type="scientific">Colletotrichum trifolii</name>
    <dbReference type="NCBI Taxonomy" id="5466"/>
    <lineage>
        <taxon>Eukaryota</taxon>
        <taxon>Fungi</taxon>
        <taxon>Dikarya</taxon>
        <taxon>Ascomycota</taxon>
        <taxon>Pezizomycotina</taxon>
        <taxon>Sordariomycetes</taxon>
        <taxon>Hypocreomycetidae</taxon>
        <taxon>Glomerellales</taxon>
        <taxon>Glomerellaceae</taxon>
        <taxon>Colletotrichum</taxon>
        <taxon>Colletotrichum orbiculare species complex</taxon>
    </lineage>
</organism>
<sequence>MDQRSPWRGESPASSTPAQTPRHTRLLSRGLSSATPVTNTPATSASNGKEGTPASDRVLAGRISKTPQKPAAKKFELSKKEEQAVQKHLDDMNAEKKLFPGSDNWADDEVRLFKILYMRQYSPLLPSDWSMDFLGHPIPEILLASSVDNPPTINSRSDNNYKATKALKDLLTLTEKVRSTVQAGKRPEARLIIEKGLRDYSKWAEQDGGYAHLDYLPNIIIDVVDTTLTPKEIEDHMQAQLRKAAVRQRGHWAVEQAFKAAQDGNENGHQSVIDPEEAEPEDNRVVLVPDKYPAPTPQKSPLAQLTASPQTPDADGSRKDESANEKVDKKTTTGKDVFRPPVVYGLFIVNTSVMVVTMDSAKEEPYLSYQVEVGFNKRGQAVWNALTIAIVVCLARDAMMEMKNGFEVAAVTQESDPDA</sequence>
<dbReference type="AlphaFoldDB" id="A0A4R8QUU4"/>
<reference evidence="2 3" key="1">
    <citation type="submission" date="2018-12" db="EMBL/GenBank/DDBJ databases">
        <title>Genome sequence and assembly of Colletotrichum trifolii.</title>
        <authorList>
            <person name="Gan P."/>
            <person name="Shirasu K."/>
        </authorList>
    </citation>
    <scope>NUCLEOTIDE SEQUENCE [LARGE SCALE GENOMIC DNA]</scope>
    <source>
        <strain evidence="2 3">543-2</strain>
    </source>
</reference>